<evidence type="ECO:0000313" key="8">
    <source>
        <dbReference type="Proteomes" id="UP000176480"/>
    </source>
</evidence>
<dbReference type="EMBL" id="MGAR01000001">
    <property type="protein sequence ID" value="OGK52782.1"/>
    <property type="molecule type" value="Genomic_DNA"/>
</dbReference>
<feature type="transmembrane region" description="Helical" evidence="5">
    <location>
        <begin position="15"/>
        <end position="31"/>
    </location>
</feature>
<dbReference type="AlphaFoldDB" id="A0A1F7JAY9"/>
<dbReference type="Pfam" id="PF04932">
    <property type="entry name" value="Wzy_C"/>
    <property type="match status" value="1"/>
</dbReference>
<feature type="transmembrane region" description="Helical" evidence="5">
    <location>
        <begin position="43"/>
        <end position="63"/>
    </location>
</feature>
<evidence type="ECO:0000313" key="7">
    <source>
        <dbReference type="EMBL" id="OGK52782.1"/>
    </source>
</evidence>
<feature type="transmembrane region" description="Helical" evidence="5">
    <location>
        <begin position="132"/>
        <end position="152"/>
    </location>
</feature>
<feature type="domain" description="O-antigen ligase-related" evidence="6">
    <location>
        <begin position="218"/>
        <end position="438"/>
    </location>
</feature>
<evidence type="ECO:0000259" key="6">
    <source>
        <dbReference type="Pfam" id="PF04932"/>
    </source>
</evidence>
<feature type="transmembrane region" description="Helical" evidence="5">
    <location>
        <begin position="75"/>
        <end position="94"/>
    </location>
</feature>
<dbReference type="STRING" id="1802067.A2966_04725"/>
<feature type="transmembrane region" description="Helical" evidence="5">
    <location>
        <begin position="430"/>
        <end position="449"/>
    </location>
</feature>
<name>A0A1F7JAY9_9BACT</name>
<protein>
    <recommendedName>
        <fullName evidence="6">O-antigen ligase-related domain-containing protein</fullName>
    </recommendedName>
</protein>
<gene>
    <name evidence="7" type="ORF">A2966_04725</name>
</gene>
<evidence type="ECO:0000256" key="2">
    <source>
        <dbReference type="ARBA" id="ARBA00022692"/>
    </source>
</evidence>
<accession>A0A1F7JAY9</accession>
<dbReference type="InterPro" id="IPR007016">
    <property type="entry name" value="O-antigen_ligase-rel_domated"/>
</dbReference>
<dbReference type="GO" id="GO:0016020">
    <property type="term" value="C:membrane"/>
    <property type="evidence" value="ECO:0007669"/>
    <property type="project" value="UniProtKB-SubCell"/>
</dbReference>
<reference evidence="7 8" key="1">
    <citation type="journal article" date="2016" name="Nat. Commun.">
        <title>Thousands of microbial genomes shed light on interconnected biogeochemical processes in an aquifer system.</title>
        <authorList>
            <person name="Anantharaman K."/>
            <person name="Brown C.T."/>
            <person name="Hug L.A."/>
            <person name="Sharon I."/>
            <person name="Castelle C.J."/>
            <person name="Probst A.J."/>
            <person name="Thomas B.C."/>
            <person name="Singh A."/>
            <person name="Wilkins M.J."/>
            <person name="Karaoz U."/>
            <person name="Brodie E.L."/>
            <person name="Williams K.H."/>
            <person name="Hubbard S.S."/>
            <person name="Banfield J.F."/>
        </authorList>
    </citation>
    <scope>NUCLEOTIDE SEQUENCE [LARGE SCALE GENOMIC DNA]</scope>
</reference>
<sequence>MKKLIKSLQWLDENLLKIFLTLFIFLMPLYPKLPLKNVNYTYIAIRVDDLIVAAFVIVFFIQFLRRKVTLWTKYLPLFILFWLSVFLSFWYGMYVQKTIEIANVGMLNALRRVEYMVVFFIAASIPKSKKDFYYYLKTIFIVLALVCVYGIGQKFLGWPAVQTMNPEYAKGYLLYLDAYARISSTFAGHYDLAAYLVLLIPVTLSMFIAKNQKKYLVLFTLALLTIILSASRVSYGAYIISTVAFLLYQKKFRLLIFVLILTAVLTPLSANLTKRISRTFTYQKIYVDPLTNKIFVPKDMRPDDLPPGDYIFGKVGNVSSSKTASSAQAKDKSIDAVKAKEQIRESIIKEADLSGKNLTGLEIDAKVEKQFRSLIPLDKFTTDISVSTRLQVEWPRAFSAFMRNPILGKGPSSITESTDNDYLRWLGETGALGAGLFMLINGMIILNVWKRSRKAASDEKTILLGFVFGMLGILINATYIDVFEASKVAYTIWLMSGLYIATEKILPVMKSYSKTA</sequence>
<organism evidence="7 8">
    <name type="scientific">Candidatus Roizmanbacteria bacterium RIFCSPLOWO2_01_FULL_41_22</name>
    <dbReference type="NCBI Taxonomy" id="1802067"/>
    <lineage>
        <taxon>Bacteria</taxon>
        <taxon>Candidatus Roizmaniibacteriota</taxon>
    </lineage>
</organism>
<feature type="transmembrane region" description="Helical" evidence="5">
    <location>
        <begin position="252"/>
        <end position="270"/>
    </location>
</feature>
<feature type="transmembrane region" description="Helical" evidence="5">
    <location>
        <begin position="461"/>
        <end position="482"/>
    </location>
</feature>
<comment type="subcellular location">
    <subcellularLocation>
        <location evidence="1">Membrane</location>
        <topology evidence="1">Multi-pass membrane protein</topology>
    </subcellularLocation>
</comment>
<comment type="caution">
    <text evidence="7">The sequence shown here is derived from an EMBL/GenBank/DDBJ whole genome shotgun (WGS) entry which is preliminary data.</text>
</comment>
<dbReference type="PANTHER" id="PTHR37422:SF17">
    <property type="entry name" value="O-ANTIGEN LIGASE"/>
    <property type="match status" value="1"/>
</dbReference>
<proteinExistence type="predicted"/>
<dbReference type="InterPro" id="IPR051533">
    <property type="entry name" value="WaaL-like"/>
</dbReference>
<dbReference type="PANTHER" id="PTHR37422">
    <property type="entry name" value="TEICHURONIC ACID BIOSYNTHESIS PROTEIN TUAE"/>
    <property type="match status" value="1"/>
</dbReference>
<evidence type="ECO:0000256" key="3">
    <source>
        <dbReference type="ARBA" id="ARBA00022989"/>
    </source>
</evidence>
<evidence type="ECO:0000256" key="5">
    <source>
        <dbReference type="SAM" id="Phobius"/>
    </source>
</evidence>
<keyword evidence="4 5" id="KW-0472">Membrane</keyword>
<feature type="transmembrane region" description="Helical" evidence="5">
    <location>
        <begin position="106"/>
        <end position="126"/>
    </location>
</feature>
<evidence type="ECO:0000256" key="4">
    <source>
        <dbReference type="ARBA" id="ARBA00023136"/>
    </source>
</evidence>
<feature type="transmembrane region" description="Helical" evidence="5">
    <location>
        <begin position="215"/>
        <end position="240"/>
    </location>
</feature>
<dbReference type="Proteomes" id="UP000176480">
    <property type="component" value="Unassembled WGS sequence"/>
</dbReference>
<keyword evidence="2 5" id="KW-0812">Transmembrane</keyword>
<feature type="transmembrane region" description="Helical" evidence="5">
    <location>
        <begin position="192"/>
        <end position="209"/>
    </location>
</feature>
<evidence type="ECO:0000256" key="1">
    <source>
        <dbReference type="ARBA" id="ARBA00004141"/>
    </source>
</evidence>
<keyword evidence="3 5" id="KW-1133">Transmembrane helix</keyword>